<organism evidence="4 5">
    <name type="scientific">Opacimonas viscosa</name>
    <dbReference type="NCBI Taxonomy" id="2961944"/>
    <lineage>
        <taxon>Bacteria</taxon>
        <taxon>Pseudomonadati</taxon>
        <taxon>Pseudomonadota</taxon>
        <taxon>Gammaproteobacteria</taxon>
        <taxon>Alteromonadales</taxon>
        <taxon>Alteromonadaceae</taxon>
        <taxon>Opacimonas</taxon>
    </lineage>
</organism>
<dbReference type="Pfam" id="PF22352">
    <property type="entry name" value="K319L-like_PKD"/>
    <property type="match status" value="1"/>
</dbReference>
<dbReference type="AlphaFoldDB" id="A0AA41X3Z4"/>
<dbReference type="EMBL" id="JANATA010000015">
    <property type="protein sequence ID" value="MCP3429066.1"/>
    <property type="molecule type" value="Genomic_DNA"/>
</dbReference>
<name>A0AA41X3Z4_9ALTE</name>
<dbReference type="InterPro" id="IPR013783">
    <property type="entry name" value="Ig-like_fold"/>
</dbReference>
<dbReference type="GO" id="GO:0005509">
    <property type="term" value="F:calcium ion binding"/>
    <property type="evidence" value="ECO:0007669"/>
    <property type="project" value="InterPro"/>
</dbReference>
<dbReference type="Pfam" id="PF08811">
    <property type="entry name" value="DUF1800"/>
    <property type="match status" value="1"/>
</dbReference>
<dbReference type="Pfam" id="PF17963">
    <property type="entry name" value="Big_9"/>
    <property type="match status" value="1"/>
</dbReference>
<dbReference type="PANTHER" id="PTHR43737:SF1">
    <property type="entry name" value="DUF1501 DOMAIN-CONTAINING PROTEIN"/>
    <property type="match status" value="1"/>
</dbReference>
<dbReference type="Gene3D" id="2.60.40.10">
    <property type="entry name" value="Immunoglobulins"/>
    <property type="match status" value="1"/>
</dbReference>
<dbReference type="RefSeq" id="WP_254100992.1">
    <property type="nucleotide sequence ID" value="NZ_JANATA010000015.1"/>
</dbReference>
<feature type="signal peptide" evidence="2">
    <location>
        <begin position="1"/>
        <end position="20"/>
    </location>
</feature>
<dbReference type="CDD" id="cd00146">
    <property type="entry name" value="PKD"/>
    <property type="match status" value="1"/>
</dbReference>
<evidence type="ECO:0000313" key="4">
    <source>
        <dbReference type="EMBL" id="MCP3429066.1"/>
    </source>
</evidence>
<keyword evidence="5" id="KW-1185">Reference proteome</keyword>
<accession>A0AA41X3Z4</accession>
<dbReference type="Proteomes" id="UP001165413">
    <property type="component" value="Unassembled WGS sequence"/>
</dbReference>
<dbReference type="GO" id="GO:0016020">
    <property type="term" value="C:membrane"/>
    <property type="evidence" value="ECO:0007669"/>
    <property type="project" value="InterPro"/>
</dbReference>
<dbReference type="SUPFAM" id="SSF49313">
    <property type="entry name" value="Cadherin-like"/>
    <property type="match status" value="1"/>
</dbReference>
<keyword evidence="2" id="KW-0732">Signal</keyword>
<comment type="caution">
    <text evidence="4">The sequence shown here is derived from an EMBL/GenBank/DDBJ whole genome shotgun (WGS) entry which is preliminary data.</text>
</comment>
<evidence type="ECO:0000259" key="3">
    <source>
        <dbReference type="PROSITE" id="PS50268"/>
    </source>
</evidence>
<dbReference type="PROSITE" id="PS51257">
    <property type="entry name" value="PROKAR_LIPOPROTEIN"/>
    <property type="match status" value="1"/>
</dbReference>
<evidence type="ECO:0000256" key="2">
    <source>
        <dbReference type="SAM" id="SignalP"/>
    </source>
</evidence>
<sequence>MQFNRVVLMGVSFLFITACGGGGSSSTPAPAPNPTITQPSNNAPTAANTSLTIDEDTTGAGAINASDADGDTLSYSVTSGTQNGQLTLNANGTFNYTPNAGFFGSDTATISVSDGTDTVTLTLAITVNEVIENSAPTAAITLSRMDVVASEPLQLSAEQSTDPDNGDTLSYQWSLTSPNYSQASIDNPTNSVIEIRPDAIGEYTLSLTVTDSSGATDTANMSFTPGMPEPMALPNFAPSPPPAGFINHTVDAVRLLKQATFGPTVESVARLEELGGEAWFQEQMSLPQTKWVDLREIIEAETGDIDGVSENGKEWIQEIFNMTAFDAEDQLRHRIAYTLSQLFVVSTQTDLGHKDSAFTTYWDRLATHATGNFRDLLEDVTLHPTMGHYLNMIGNQKADPSRNIRPDENFAREVMQLFTIGLAELNQDGSVKLDETGEPIETYNQQTIQNYAAALTGWYYMAPEIESNGRENYHNFGCSIHCFPNSVAGTDMVAYQHIHQKTEKQLLRGYYIPPGQTAEQDLAIVMDSLFYHPNLGPFFAQHLIRQMVTSNPTPGYIERVSAVFNNNGNGVRGDIAATVKAVLFDSEARNPESVDTSLYGKLKEPVLKKTHFIRLFDIQLLSEPQVSLDNLWGSNIWCPLGCAHTQKALDSDSVFNFFRPDFAPNGDIAGMGLVAPEAQILTESNVVSEVQMTRWIKSPLTWEQQVSSGLPREWHATGFDPDPLISVWDENGFEGVIDFLNLYLLAGGMTEEYRRTLLDIQTIQNYQHVFDGQDPAWDSSSSDLLERHQFLIDLIYMVMSSSEFRIQQ</sequence>
<dbReference type="InterPro" id="IPR014917">
    <property type="entry name" value="DUF1800"/>
</dbReference>
<dbReference type="InterPro" id="IPR015919">
    <property type="entry name" value="Cadherin-like_sf"/>
</dbReference>
<feature type="compositionally biased region" description="Polar residues" evidence="1">
    <location>
        <begin position="36"/>
        <end position="48"/>
    </location>
</feature>
<feature type="domain" description="Cadherin" evidence="3">
    <location>
        <begin position="45"/>
        <end position="138"/>
    </location>
</feature>
<gene>
    <name evidence="4" type="ORF">NLF92_08935</name>
</gene>
<dbReference type="PROSITE" id="PS50268">
    <property type="entry name" value="CADHERIN_2"/>
    <property type="match status" value="1"/>
</dbReference>
<evidence type="ECO:0000313" key="5">
    <source>
        <dbReference type="Proteomes" id="UP001165413"/>
    </source>
</evidence>
<dbReference type="InterPro" id="IPR035986">
    <property type="entry name" value="PKD_dom_sf"/>
</dbReference>
<dbReference type="PANTHER" id="PTHR43737">
    <property type="entry name" value="BLL7424 PROTEIN"/>
    <property type="match status" value="1"/>
</dbReference>
<feature type="chain" id="PRO_5041252935" evidence="2">
    <location>
        <begin position="21"/>
        <end position="808"/>
    </location>
</feature>
<evidence type="ECO:0000256" key="1">
    <source>
        <dbReference type="SAM" id="MobiDB-lite"/>
    </source>
</evidence>
<dbReference type="Gene3D" id="2.60.40.2810">
    <property type="match status" value="1"/>
</dbReference>
<dbReference type="GO" id="GO:0007156">
    <property type="term" value="P:homophilic cell adhesion via plasma membrane adhesion molecules"/>
    <property type="evidence" value="ECO:0007669"/>
    <property type="project" value="InterPro"/>
</dbReference>
<protein>
    <submittedName>
        <fullName evidence="4">DUF1800 family protein</fullName>
    </submittedName>
</protein>
<dbReference type="SUPFAM" id="SSF49299">
    <property type="entry name" value="PKD domain"/>
    <property type="match status" value="1"/>
</dbReference>
<reference evidence="4" key="1">
    <citation type="submission" date="2022-07" db="EMBL/GenBank/DDBJ databases">
        <title>Characterization of the Novel Bacterium Alteromonas immobilis LMIT006 and Alteromonas gregis LMIT007.</title>
        <authorList>
            <person name="Lin X."/>
        </authorList>
    </citation>
    <scope>NUCLEOTIDE SEQUENCE</scope>
    <source>
        <strain evidence="4">LMIT007</strain>
    </source>
</reference>
<dbReference type="InterPro" id="IPR002126">
    <property type="entry name" value="Cadherin-like_dom"/>
</dbReference>
<feature type="region of interest" description="Disordered" evidence="1">
    <location>
        <begin position="24"/>
        <end position="48"/>
    </location>
</feature>
<proteinExistence type="predicted"/>